<keyword evidence="2" id="KW-1185">Reference proteome</keyword>
<dbReference type="eggNOG" id="ENOG5031TFZ">
    <property type="taxonomic scope" value="Bacteria"/>
</dbReference>
<proteinExistence type="predicted"/>
<dbReference type="STRING" id="585530.HMPREF0183_1768"/>
<dbReference type="RefSeq" id="WP_005885076.1">
    <property type="nucleotide sequence ID" value="NZ_ADNU01000048.1"/>
</dbReference>
<evidence type="ECO:0008006" key="3">
    <source>
        <dbReference type="Google" id="ProtNLM"/>
    </source>
</evidence>
<name>D4YPA8_9MICO</name>
<dbReference type="OrthoDB" id="4802815at2"/>
<sequence>MTQLFTAGEGLSHHQLVSLELDGLLTPLTQQCWVASGEPITPTVRSNALTTPPVKHVAFSHETAYWVWWGDGMSPETTSVSATKRKRVRSIHDGFHIHETLVPHGHTVKLGKNYVTSESATLYALLFDLCEDRVPPETSVAQARDLLLRIPAEARVAFATFLRGLYRRPRLTRLRKLAHLADPLIAHLG</sequence>
<dbReference type="AlphaFoldDB" id="D4YPA8"/>
<comment type="caution">
    <text evidence="1">The sequence shown here is derived from an EMBL/GenBank/DDBJ whole genome shotgun (WGS) entry which is preliminary data.</text>
</comment>
<organism evidence="1 2">
    <name type="scientific">Brevibacterium mcbrellneri ATCC 49030</name>
    <dbReference type="NCBI Taxonomy" id="585530"/>
    <lineage>
        <taxon>Bacteria</taxon>
        <taxon>Bacillati</taxon>
        <taxon>Actinomycetota</taxon>
        <taxon>Actinomycetes</taxon>
        <taxon>Micrococcales</taxon>
        <taxon>Brevibacteriaceae</taxon>
        <taxon>Brevibacterium</taxon>
    </lineage>
</organism>
<evidence type="ECO:0000313" key="1">
    <source>
        <dbReference type="EMBL" id="EFG46920.1"/>
    </source>
</evidence>
<dbReference type="Proteomes" id="UP000005714">
    <property type="component" value="Unassembled WGS sequence"/>
</dbReference>
<dbReference type="EMBL" id="ADNU01000048">
    <property type="protein sequence ID" value="EFG46920.1"/>
    <property type="molecule type" value="Genomic_DNA"/>
</dbReference>
<gene>
    <name evidence="1" type="ORF">HMPREF0183_1768</name>
</gene>
<reference evidence="1 2" key="1">
    <citation type="submission" date="2010-04" db="EMBL/GenBank/DDBJ databases">
        <authorList>
            <person name="Qin X."/>
            <person name="Bachman B."/>
            <person name="Battles P."/>
            <person name="Bell A."/>
            <person name="Bess C."/>
            <person name="Bickham C."/>
            <person name="Chaboub L."/>
            <person name="Chen D."/>
            <person name="Coyle M."/>
            <person name="Deiros D.R."/>
            <person name="Dinh H."/>
            <person name="Forbes L."/>
            <person name="Fowler G."/>
            <person name="Francisco L."/>
            <person name="Fu Q."/>
            <person name="Gubbala S."/>
            <person name="Hale W."/>
            <person name="Han Y."/>
            <person name="Hemphill L."/>
            <person name="Highlander S.K."/>
            <person name="Hirani K."/>
            <person name="Hogues M."/>
            <person name="Jackson L."/>
            <person name="Jakkamsetti A."/>
            <person name="Javaid M."/>
            <person name="Jiang H."/>
            <person name="Korchina V."/>
            <person name="Kovar C."/>
            <person name="Lara F."/>
            <person name="Lee S."/>
            <person name="Mata R."/>
            <person name="Mathew T."/>
            <person name="Moen C."/>
            <person name="Morales K."/>
            <person name="Munidasa M."/>
            <person name="Nazareth L."/>
            <person name="Ngo R."/>
            <person name="Nguyen L."/>
            <person name="Okwuonu G."/>
            <person name="Ongeri F."/>
            <person name="Patil S."/>
            <person name="Petrosino J."/>
            <person name="Pham C."/>
            <person name="Pham P."/>
            <person name="Pu L.-L."/>
            <person name="Puazo M."/>
            <person name="Raj R."/>
            <person name="Reid J."/>
            <person name="Rouhana J."/>
            <person name="Saada N."/>
            <person name="Shang Y."/>
            <person name="Simmons D."/>
            <person name="Thornton R."/>
            <person name="Warren J."/>
            <person name="Weissenberger G."/>
            <person name="Zhang J."/>
            <person name="Zhang L."/>
            <person name="Zhou C."/>
            <person name="Zhu D."/>
            <person name="Muzny D."/>
            <person name="Worley K."/>
            <person name="Gibbs R."/>
        </authorList>
    </citation>
    <scope>NUCLEOTIDE SEQUENCE [LARGE SCALE GENOMIC DNA]</scope>
    <source>
        <strain evidence="1 2">ATCC 49030</strain>
    </source>
</reference>
<protein>
    <recommendedName>
        <fullName evidence="3">AbiEi antitoxin C-terminal domain-containing protein</fullName>
    </recommendedName>
</protein>
<evidence type="ECO:0000313" key="2">
    <source>
        <dbReference type="Proteomes" id="UP000005714"/>
    </source>
</evidence>
<accession>D4YPA8</accession>